<dbReference type="WBParaSite" id="maker-unitig_23916-snap-gene-0.3-mRNA-1">
    <property type="protein sequence ID" value="maker-unitig_23916-snap-gene-0.3-mRNA-1"/>
    <property type="gene ID" value="maker-unitig_23916-snap-gene-0.3"/>
</dbReference>
<name>A0A1I8F7W1_9PLAT</name>
<reference evidence="3" key="1">
    <citation type="submission" date="2016-11" db="UniProtKB">
        <authorList>
            <consortium name="WormBaseParasite"/>
        </authorList>
    </citation>
    <scope>IDENTIFICATION</scope>
</reference>
<proteinExistence type="predicted"/>
<dbReference type="AlphaFoldDB" id="A0A1I8F7W1"/>
<protein>
    <submittedName>
        <fullName evidence="3">Dynactin domain-containing protein</fullName>
    </submittedName>
</protein>
<feature type="region of interest" description="Disordered" evidence="1">
    <location>
        <begin position="178"/>
        <end position="201"/>
    </location>
</feature>
<accession>A0A1I8F7W1</accession>
<keyword evidence="2" id="KW-1185">Reference proteome</keyword>
<organism evidence="2 3">
    <name type="scientific">Macrostomum lignano</name>
    <dbReference type="NCBI Taxonomy" id="282301"/>
    <lineage>
        <taxon>Eukaryota</taxon>
        <taxon>Metazoa</taxon>
        <taxon>Spiralia</taxon>
        <taxon>Lophotrochozoa</taxon>
        <taxon>Platyhelminthes</taxon>
        <taxon>Rhabditophora</taxon>
        <taxon>Macrostomorpha</taxon>
        <taxon>Macrostomida</taxon>
        <taxon>Macrostomidae</taxon>
        <taxon>Macrostomum</taxon>
    </lineage>
</organism>
<sequence>SEELAKTPTEANRSETESLRLELATCKSDLAERRVYADTLAAQLANLRPPLPPLLDCKKVQSNCLMLLVVVLSSGTSGNRQHRKKKTKKHKRIWRDQLIQLELASALQDRLSACVDVAVAEAEASNTKAAKRNLAVSNVVHASSCSIADEQTNNSLIITVDVTDSGATSGAISDAISSSATSGGGTILDANSRADNEESELSRDKFELDKLKEEVESLRGKLESVTEDYEAKLARLQDDYEAEIQRIQEENDGGHDRSLMEALGALSLRFATAKEDEIEALEARHKSEVDTDEQKYAEEFDELESLIIIPNCEENAAENWRQINKRESELAQLRDVSASPRLNWKLNLQSQAVSAPPCWTRAHSSMPATHEPVISQETMAKLQATNQLCTHPSCSRLLPSLFRMRLEIGWLAEIQLAPDVVPPSW</sequence>
<evidence type="ECO:0000256" key="1">
    <source>
        <dbReference type="SAM" id="MobiDB-lite"/>
    </source>
</evidence>
<feature type="compositionally biased region" description="Basic and acidic residues" evidence="1">
    <location>
        <begin position="192"/>
        <end position="201"/>
    </location>
</feature>
<evidence type="ECO:0000313" key="2">
    <source>
        <dbReference type="Proteomes" id="UP000095280"/>
    </source>
</evidence>
<evidence type="ECO:0000313" key="3">
    <source>
        <dbReference type="WBParaSite" id="maker-unitig_23916-snap-gene-0.3-mRNA-1"/>
    </source>
</evidence>
<dbReference type="Proteomes" id="UP000095280">
    <property type="component" value="Unplaced"/>
</dbReference>